<feature type="modified residue" description="4-aspartylphosphate" evidence="6">
    <location>
        <position position="73"/>
    </location>
</feature>
<dbReference type="GO" id="GO:0000156">
    <property type="term" value="F:phosphorelay response regulator activity"/>
    <property type="evidence" value="ECO:0007669"/>
    <property type="project" value="TreeGrafter"/>
</dbReference>
<evidence type="ECO:0000256" key="6">
    <source>
        <dbReference type="PROSITE-ProRule" id="PRU00169"/>
    </source>
</evidence>
<evidence type="ECO:0000256" key="5">
    <source>
        <dbReference type="ARBA" id="ARBA00023163"/>
    </source>
</evidence>
<dbReference type="CDD" id="cd00156">
    <property type="entry name" value="REC"/>
    <property type="match status" value="1"/>
</dbReference>
<dbReference type="PROSITE" id="PS50110">
    <property type="entry name" value="RESPONSE_REGULATORY"/>
    <property type="match status" value="1"/>
</dbReference>
<evidence type="ECO:0000256" key="8">
    <source>
        <dbReference type="SAM" id="MobiDB-lite"/>
    </source>
</evidence>
<dbReference type="InterPro" id="IPR001789">
    <property type="entry name" value="Sig_transdc_resp-reg_receiver"/>
</dbReference>
<gene>
    <name evidence="10" type="ORF">BSL82_14495</name>
</gene>
<dbReference type="OrthoDB" id="7469626at2"/>
<keyword evidence="1 6" id="KW-0597">Phosphoprotein</keyword>
<feature type="compositionally biased region" description="Basic and acidic residues" evidence="8">
    <location>
        <begin position="190"/>
        <end position="199"/>
    </location>
</feature>
<dbReference type="SUPFAM" id="SSF52172">
    <property type="entry name" value="CheY-like"/>
    <property type="match status" value="1"/>
</dbReference>
<keyword evidence="11" id="KW-1185">Reference proteome</keyword>
<evidence type="ECO:0000256" key="3">
    <source>
        <dbReference type="ARBA" id="ARBA00023015"/>
    </source>
</evidence>
<dbReference type="GO" id="GO:0032993">
    <property type="term" value="C:protein-DNA complex"/>
    <property type="evidence" value="ECO:0007669"/>
    <property type="project" value="TreeGrafter"/>
</dbReference>
<evidence type="ECO:0000256" key="4">
    <source>
        <dbReference type="ARBA" id="ARBA00023125"/>
    </source>
</evidence>
<dbReference type="Gene3D" id="3.40.50.2300">
    <property type="match status" value="1"/>
</dbReference>
<dbReference type="Pfam" id="PF00072">
    <property type="entry name" value="Response_reg"/>
    <property type="match status" value="1"/>
</dbReference>
<keyword evidence="2" id="KW-0902">Two-component regulatory system</keyword>
<name>A0A1L3ZXJ0_9SPHN</name>
<sequence length="210" mass="22099">MDMKHNGSTAQSDAAGAYASGGPLILIADASPSSRDTLSADLGHLAYRVSAVESGSAALMMLRSERPALLLLDQNMPGLTGIDLLREMRGSRENAQLPVIIVAHSADAASAVAALNAGADDHILLPCAPPVLAARIERQLDRAREAATLRQAVGALDARLVRRTLEIEELQTRIEALLAEKAALNARLASRDRTPDEATRSSPVKSIAAI</sequence>
<dbReference type="GO" id="GO:0006355">
    <property type="term" value="P:regulation of DNA-templated transcription"/>
    <property type="evidence" value="ECO:0007669"/>
    <property type="project" value="TreeGrafter"/>
</dbReference>
<accession>A0A1L3ZXJ0</accession>
<dbReference type="InterPro" id="IPR039420">
    <property type="entry name" value="WalR-like"/>
</dbReference>
<reference evidence="11" key="1">
    <citation type="submission" date="2016-11" db="EMBL/GenBank/DDBJ databases">
        <title>Complete Genome Sequence of alachlor-degrading Sphingomonas sp. strain JJ-A5.</title>
        <authorList>
            <person name="Lee H."/>
            <person name="Ka J.-O."/>
        </authorList>
    </citation>
    <scope>NUCLEOTIDE SEQUENCE [LARGE SCALE GENOMIC DNA]</scope>
    <source>
        <strain evidence="11">JJ-A5</strain>
    </source>
</reference>
<keyword evidence="4" id="KW-0238">DNA-binding</keyword>
<dbReference type="PANTHER" id="PTHR48111">
    <property type="entry name" value="REGULATOR OF RPOS"/>
    <property type="match status" value="1"/>
</dbReference>
<keyword evidence="5" id="KW-0804">Transcription</keyword>
<evidence type="ECO:0000256" key="7">
    <source>
        <dbReference type="SAM" id="Coils"/>
    </source>
</evidence>
<dbReference type="GO" id="GO:0000976">
    <property type="term" value="F:transcription cis-regulatory region binding"/>
    <property type="evidence" value="ECO:0007669"/>
    <property type="project" value="TreeGrafter"/>
</dbReference>
<feature type="region of interest" description="Disordered" evidence="8">
    <location>
        <begin position="190"/>
        <end position="210"/>
    </location>
</feature>
<evidence type="ECO:0000256" key="2">
    <source>
        <dbReference type="ARBA" id="ARBA00023012"/>
    </source>
</evidence>
<proteinExistence type="predicted"/>
<keyword evidence="7" id="KW-0175">Coiled coil</keyword>
<dbReference type="RefSeq" id="WP_072598041.1">
    <property type="nucleotide sequence ID" value="NZ_CP018221.1"/>
</dbReference>
<organism evidence="10 11">
    <name type="scientific">Tardibacter chloracetimidivorans</name>
    <dbReference type="NCBI Taxonomy" id="1921510"/>
    <lineage>
        <taxon>Bacteria</taxon>
        <taxon>Pseudomonadati</taxon>
        <taxon>Pseudomonadota</taxon>
        <taxon>Alphaproteobacteria</taxon>
        <taxon>Sphingomonadales</taxon>
        <taxon>Sphingomonadaceae</taxon>
        <taxon>Tardibacter</taxon>
    </lineage>
</organism>
<feature type="domain" description="Response regulatory" evidence="9">
    <location>
        <begin position="24"/>
        <end position="140"/>
    </location>
</feature>
<feature type="coiled-coil region" evidence="7">
    <location>
        <begin position="160"/>
        <end position="187"/>
    </location>
</feature>
<dbReference type="EMBL" id="CP018221">
    <property type="protein sequence ID" value="API60346.1"/>
    <property type="molecule type" value="Genomic_DNA"/>
</dbReference>
<dbReference type="STRING" id="1921510.BSL82_14495"/>
<dbReference type="PANTHER" id="PTHR48111:SF1">
    <property type="entry name" value="TWO-COMPONENT RESPONSE REGULATOR ORR33"/>
    <property type="match status" value="1"/>
</dbReference>
<evidence type="ECO:0000256" key="1">
    <source>
        <dbReference type="ARBA" id="ARBA00022553"/>
    </source>
</evidence>
<dbReference type="Proteomes" id="UP000182063">
    <property type="component" value="Chromosome"/>
</dbReference>
<evidence type="ECO:0000313" key="11">
    <source>
        <dbReference type="Proteomes" id="UP000182063"/>
    </source>
</evidence>
<evidence type="ECO:0000313" key="10">
    <source>
        <dbReference type="EMBL" id="API60346.1"/>
    </source>
</evidence>
<dbReference type="GO" id="GO:0005829">
    <property type="term" value="C:cytosol"/>
    <property type="evidence" value="ECO:0007669"/>
    <property type="project" value="TreeGrafter"/>
</dbReference>
<dbReference type="AlphaFoldDB" id="A0A1L3ZXJ0"/>
<dbReference type="SMART" id="SM00448">
    <property type="entry name" value="REC"/>
    <property type="match status" value="1"/>
</dbReference>
<protein>
    <recommendedName>
        <fullName evidence="9">Response regulatory domain-containing protein</fullName>
    </recommendedName>
</protein>
<dbReference type="InterPro" id="IPR011006">
    <property type="entry name" value="CheY-like_superfamily"/>
</dbReference>
<dbReference type="KEGG" id="sphj:BSL82_14495"/>
<evidence type="ECO:0000259" key="9">
    <source>
        <dbReference type="PROSITE" id="PS50110"/>
    </source>
</evidence>
<keyword evidence="3" id="KW-0805">Transcription regulation</keyword>